<reference evidence="1 2" key="1">
    <citation type="submission" date="2021-01" db="EMBL/GenBank/DDBJ databases">
        <title>Whole genome sequence of Paenibacillus sonchi LMG 24727 for comparative genomics.</title>
        <authorList>
            <person name="Lee G."/>
            <person name="Kim M.-J."/>
            <person name="Lim K."/>
            <person name="Shin J.-H."/>
        </authorList>
    </citation>
    <scope>NUCLEOTIDE SEQUENCE [LARGE SCALE GENOMIC DNA]</scope>
    <source>
        <strain evidence="1 2">LMG 24727</strain>
    </source>
</reference>
<gene>
    <name evidence="1" type="ORF">JI735_19570</name>
</gene>
<protein>
    <submittedName>
        <fullName evidence="1">Uncharacterized protein</fullName>
    </submittedName>
</protein>
<evidence type="ECO:0000313" key="1">
    <source>
        <dbReference type="EMBL" id="QQZ64231.1"/>
    </source>
</evidence>
<dbReference type="Proteomes" id="UP000595841">
    <property type="component" value="Chromosome"/>
</dbReference>
<dbReference type="EMBL" id="CP068595">
    <property type="protein sequence ID" value="QQZ64231.1"/>
    <property type="molecule type" value="Genomic_DNA"/>
</dbReference>
<sequence>MYLVRAEPMGDILLISHECPACNFNNKRSCRHVAIASEIYKRWQWWEPAKEIKTVTKRIVLQPDWEPVTLSVTMEEALRAVSVHAS</sequence>
<accession>A0A974PI37</accession>
<dbReference type="AlphaFoldDB" id="A0A974PI37"/>
<organism evidence="1 2">
    <name type="scientific">Paenibacillus sonchi</name>
    <dbReference type="NCBI Taxonomy" id="373687"/>
    <lineage>
        <taxon>Bacteria</taxon>
        <taxon>Bacillati</taxon>
        <taxon>Bacillota</taxon>
        <taxon>Bacilli</taxon>
        <taxon>Bacillales</taxon>
        <taxon>Paenibacillaceae</taxon>
        <taxon>Paenibacillus</taxon>
        <taxon>Paenibacillus sonchi group</taxon>
    </lineage>
</organism>
<name>A0A974PI37_9BACL</name>
<proteinExistence type="predicted"/>
<dbReference type="KEGG" id="pson:JI735_19570"/>
<evidence type="ECO:0000313" key="2">
    <source>
        <dbReference type="Proteomes" id="UP000595841"/>
    </source>
</evidence>
<keyword evidence="2" id="KW-1185">Reference proteome</keyword>